<evidence type="ECO:0000313" key="1">
    <source>
        <dbReference type="EMBL" id="WPJ95118.1"/>
    </source>
</evidence>
<accession>A0ABZ0RI19</accession>
<proteinExistence type="predicted"/>
<name>A0ABZ0RI19_9BACT</name>
<dbReference type="Proteomes" id="UP001324993">
    <property type="component" value="Chromosome"/>
</dbReference>
<dbReference type="RefSeq" id="WP_319832012.1">
    <property type="nucleotide sequence ID" value="NZ_CP138858.1"/>
</dbReference>
<keyword evidence="2" id="KW-1185">Reference proteome</keyword>
<dbReference type="EMBL" id="CP138858">
    <property type="protein sequence ID" value="WPJ95118.1"/>
    <property type="molecule type" value="Genomic_DNA"/>
</dbReference>
<sequence length="49" mass="5325">MVADDVERVSIQYFTGDAGKGVPDGRYLVVFEGSLLNSGETAAKPYWKS</sequence>
<organism evidence="1 2">
    <name type="scientific">Coraliomargarita algicola</name>
    <dbReference type="NCBI Taxonomy" id="3092156"/>
    <lineage>
        <taxon>Bacteria</taxon>
        <taxon>Pseudomonadati</taxon>
        <taxon>Verrucomicrobiota</taxon>
        <taxon>Opitutia</taxon>
        <taxon>Puniceicoccales</taxon>
        <taxon>Coraliomargaritaceae</taxon>
        <taxon>Coraliomargarita</taxon>
    </lineage>
</organism>
<reference evidence="1 2" key="1">
    <citation type="submission" date="2023-11" db="EMBL/GenBank/DDBJ databases">
        <title>Coraliomargarita sp. nov., isolated from marine algae.</title>
        <authorList>
            <person name="Lee J.K."/>
            <person name="Baek J.H."/>
            <person name="Kim J.M."/>
            <person name="Choi D.G."/>
            <person name="Jeon C.O."/>
        </authorList>
    </citation>
    <scope>NUCLEOTIDE SEQUENCE [LARGE SCALE GENOMIC DNA]</scope>
    <source>
        <strain evidence="1 2">J2-16</strain>
    </source>
</reference>
<gene>
    <name evidence="1" type="ORF">SH580_16970</name>
</gene>
<protein>
    <submittedName>
        <fullName evidence="1">Uncharacterized protein</fullName>
    </submittedName>
</protein>
<evidence type="ECO:0000313" key="2">
    <source>
        <dbReference type="Proteomes" id="UP001324993"/>
    </source>
</evidence>